<feature type="non-terminal residue" evidence="1">
    <location>
        <position position="1"/>
    </location>
</feature>
<sequence length="62" mass="7222">FHITHLSCISLYSITLPDSNATPTHRTQLRDDIRSTDHKVYNPHFLFARSSDHVPHDPYHPD</sequence>
<organism evidence="1 2">
    <name type="scientific">Dentiscutata heterogama</name>
    <dbReference type="NCBI Taxonomy" id="1316150"/>
    <lineage>
        <taxon>Eukaryota</taxon>
        <taxon>Fungi</taxon>
        <taxon>Fungi incertae sedis</taxon>
        <taxon>Mucoromycota</taxon>
        <taxon>Glomeromycotina</taxon>
        <taxon>Glomeromycetes</taxon>
        <taxon>Diversisporales</taxon>
        <taxon>Gigasporaceae</taxon>
        <taxon>Dentiscutata</taxon>
    </lineage>
</organism>
<keyword evidence="2" id="KW-1185">Reference proteome</keyword>
<name>A0ACA9PRT6_9GLOM</name>
<accession>A0ACA9PRT6</accession>
<evidence type="ECO:0000313" key="1">
    <source>
        <dbReference type="EMBL" id="CAG8721621.1"/>
    </source>
</evidence>
<dbReference type="EMBL" id="CAJVPU010033120">
    <property type="protein sequence ID" value="CAG8721621.1"/>
    <property type="molecule type" value="Genomic_DNA"/>
</dbReference>
<protein>
    <submittedName>
        <fullName evidence="1">6964_t:CDS:1</fullName>
    </submittedName>
</protein>
<dbReference type="Proteomes" id="UP000789702">
    <property type="component" value="Unassembled WGS sequence"/>
</dbReference>
<gene>
    <name evidence="1" type="ORF">DHETER_LOCUS12868</name>
</gene>
<reference evidence="1" key="1">
    <citation type="submission" date="2021-06" db="EMBL/GenBank/DDBJ databases">
        <authorList>
            <person name="Kallberg Y."/>
            <person name="Tangrot J."/>
            <person name="Rosling A."/>
        </authorList>
    </citation>
    <scope>NUCLEOTIDE SEQUENCE</scope>
    <source>
        <strain evidence="1">IL203A</strain>
    </source>
</reference>
<comment type="caution">
    <text evidence="1">The sequence shown here is derived from an EMBL/GenBank/DDBJ whole genome shotgun (WGS) entry which is preliminary data.</text>
</comment>
<proteinExistence type="predicted"/>
<evidence type="ECO:0000313" key="2">
    <source>
        <dbReference type="Proteomes" id="UP000789702"/>
    </source>
</evidence>